<proteinExistence type="predicted"/>
<gene>
    <name evidence="2" type="ORF">RIMI_LOCUS8374760</name>
</gene>
<evidence type="ECO:0000313" key="2">
    <source>
        <dbReference type="EMBL" id="CAJ0940212.1"/>
    </source>
</evidence>
<name>A0ABN9LEL7_9NEOB</name>
<dbReference type="EMBL" id="CAUEEQ010016568">
    <property type="protein sequence ID" value="CAJ0940212.1"/>
    <property type="molecule type" value="Genomic_DNA"/>
</dbReference>
<reference evidence="2" key="1">
    <citation type="submission" date="2023-07" db="EMBL/GenBank/DDBJ databases">
        <authorList>
            <person name="Stuckert A."/>
        </authorList>
    </citation>
    <scope>NUCLEOTIDE SEQUENCE</scope>
</reference>
<evidence type="ECO:0000313" key="3">
    <source>
        <dbReference type="Proteomes" id="UP001176940"/>
    </source>
</evidence>
<accession>A0ABN9LEL7</accession>
<organism evidence="2 3">
    <name type="scientific">Ranitomeya imitator</name>
    <name type="common">mimic poison frog</name>
    <dbReference type="NCBI Taxonomy" id="111125"/>
    <lineage>
        <taxon>Eukaryota</taxon>
        <taxon>Metazoa</taxon>
        <taxon>Chordata</taxon>
        <taxon>Craniata</taxon>
        <taxon>Vertebrata</taxon>
        <taxon>Euteleostomi</taxon>
        <taxon>Amphibia</taxon>
        <taxon>Batrachia</taxon>
        <taxon>Anura</taxon>
        <taxon>Neobatrachia</taxon>
        <taxon>Hyloidea</taxon>
        <taxon>Dendrobatidae</taxon>
        <taxon>Dendrobatinae</taxon>
        <taxon>Ranitomeya</taxon>
    </lineage>
</organism>
<dbReference type="InterPro" id="IPR056282">
    <property type="entry name" value="MROH2B-like_N_HEAT"/>
</dbReference>
<keyword evidence="3" id="KW-1185">Reference proteome</keyword>
<feature type="domain" description="MROH2B-like N-terminal HEAT-repeats" evidence="1">
    <location>
        <begin position="19"/>
        <end position="77"/>
    </location>
</feature>
<comment type="caution">
    <text evidence="2">The sequence shown here is derived from an EMBL/GenBank/DDBJ whole genome shotgun (WGS) entry which is preliminary data.</text>
</comment>
<sequence>MDASTDKDPDVQEQIYSSLCFIGETAPVEVLEASDAYLRQHEKLSYAHRTIILRAMETVVKNNLSNLSKETAKLTIVLHPAR</sequence>
<dbReference type="Pfam" id="PF23221">
    <property type="entry name" value="HEAT_MROH2B_1st"/>
    <property type="match status" value="1"/>
</dbReference>
<protein>
    <recommendedName>
        <fullName evidence="1">MROH2B-like N-terminal HEAT-repeats domain-containing protein</fullName>
    </recommendedName>
</protein>
<dbReference type="Proteomes" id="UP001176940">
    <property type="component" value="Unassembled WGS sequence"/>
</dbReference>
<evidence type="ECO:0000259" key="1">
    <source>
        <dbReference type="Pfam" id="PF23221"/>
    </source>
</evidence>